<reference evidence="3" key="1">
    <citation type="submission" date="2013-03" db="EMBL/GenBank/DDBJ databases">
        <title>The Genome Sequence of Anopheles christyi ACHKN1017.</title>
        <authorList>
            <consortium name="The Broad Institute Genomics Platform"/>
            <person name="Neafsey D.E."/>
            <person name="Besansky N."/>
            <person name="Walker B."/>
            <person name="Young S.K."/>
            <person name="Zeng Q."/>
            <person name="Gargeya S."/>
            <person name="Fitzgerald M."/>
            <person name="Haas B."/>
            <person name="Abouelleil A."/>
            <person name="Allen A.W."/>
            <person name="Alvarado L."/>
            <person name="Arachchi H.M."/>
            <person name="Berlin A.M."/>
            <person name="Chapman S.B."/>
            <person name="Gainer-Dewar J."/>
            <person name="Goldberg J."/>
            <person name="Griggs A."/>
            <person name="Gujja S."/>
            <person name="Hansen M."/>
            <person name="Howarth C."/>
            <person name="Imamovic A."/>
            <person name="Ireland A."/>
            <person name="Larimer J."/>
            <person name="McCowan C."/>
            <person name="Murphy C."/>
            <person name="Pearson M."/>
            <person name="Poon T.W."/>
            <person name="Priest M."/>
            <person name="Roberts A."/>
            <person name="Saif S."/>
            <person name="Shea T."/>
            <person name="Sisk P."/>
            <person name="Sykes S."/>
            <person name="Wortman J."/>
            <person name="Nusbaum C."/>
            <person name="Birren B."/>
        </authorList>
    </citation>
    <scope>NUCLEOTIDE SEQUENCE [LARGE SCALE GENOMIC DNA]</scope>
    <source>
        <strain evidence="3">ACHKN1017</strain>
    </source>
</reference>
<feature type="domain" description="COMM" evidence="1">
    <location>
        <begin position="125"/>
        <end position="218"/>
    </location>
</feature>
<evidence type="ECO:0000259" key="1">
    <source>
        <dbReference type="PROSITE" id="PS51269"/>
    </source>
</evidence>
<dbReference type="VEuPathDB" id="VectorBase:ACHR006276"/>
<evidence type="ECO:0000313" key="3">
    <source>
        <dbReference type="Proteomes" id="UP000075881"/>
    </source>
</evidence>
<dbReference type="Proteomes" id="UP000075881">
    <property type="component" value="Unassembled WGS sequence"/>
</dbReference>
<dbReference type="InterPro" id="IPR037354">
    <property type="entry name" value="Commd2"/>
</dbReference>
<dbReference type="CDD" id="cd04750">
    <property type="entry name" value="Commd2"/>
    <property type="match status" value="1"/>
</dbReference>
<keyword evidence="3" id="KW-1185">Reference proteome</keyword>
<dbReference type="PANTHER" id="PTHR15857">
    <property type="entry name" value="COMM DOMAIN CONTAINING PROTEIN 2"/>
    <property type="match status" value="1"/>
</dbReference>
<organism evidence="2 3">
    <name type="scientific">Anopheles christyi</name>
    <dbReference type="NCBI Taxonomy" id="43041"/>
    <lineage>
        <taxon>Eukaryota</taxon>
        <taxon>Metazoa</taxon>
        <taxon>Ecdysozoa</taxon>
        <taxon>Arthropoda</taxon>
        <taxon>Hexapoda</taxon>
        <taxon>Insecta</taxon>
        <taxon>Pterygota</taxon>
        <taxon>Neoptera</taxon>
        <taxon>Endopterygota</taxon>
        <taxon>Diptera</taxon>
        <taxon>Nematocera</taxon>
        <taxon>Culicoidea</taxon>
        <taxon>Culicidae</taxon>
        <taxon>Anophelinae</taxon>
        <taxon>Anopheles</taxon>
    </lineage>
</organism>
<dbReference type="PANTHER" id="PTHR15857:SF0">
    <property type="entry name" value="COMM DOMAIN-CONTAINING PROTEIN 2"/>
    <property type="match status" value="1"/>
</dbReference>
<evidence type="ECO:0000313" key="2">
    <source>
        <dbReference type="EnsemblMetazoa" id="ACHR006276-PA"/>
    </source>
</evidence>
<dbReference type="InterPro" id="IPR017920">
    <property type="entry name" value="COMM"/>
</dbReference>
<dbReference type="STRING" id="43041.A0A182K691"/>
<accession>A0A182K691</accession>
<dbReference type="PROSITE" id="PS51269">
    <property type="entry name" value="COMM"/>
    <property type="match status" value="1"/>
</dbReference>
<dbReference type="AlphaFoldDB" id="A0A182K691"/>
<dbReference type="EnsemblMetazoa" id="ACHR006276-RA">
    <property type="protein sequence ID" value="ACHR006276-PA"/>
    <property type="gene ID" value="ACHR006276"/>
</dbReference>
<proteinExistence type="predicted"/>
<dbReference type="Pfam" id="PF07258">
    <property type="entry name" value="COMM_domain"/>
    <property type="match status" value="1"/>
</dbReference>
<name>A0A182K691_9DIPT</name>
<sequence length="228" mass="26349">MARLIRPDQSKQLRFLLDQPEEVLIEFCKLAIEYINSGINEKKCTVAAKKLSSTYEIVRGALEGLVALLIDSTKLALSEREFTSVVQTALDTINEKQTEILWQFITSKRNLVDNVLRASCQDELYFRDLEWRIEGRIASRTLRSQATPVIKMKFHLDTECVSEYREKLHSEPVDEMPEIESAKPTPTRREVLAETDPIMLQHMIQVLEQGLLEARTRRVRNYVKPSQS</sequence>
<reference evidence="2" key="2">
    <citation type="submission" date="2020-05" db="UniProtKB">
        <authorList>
            <consortium name="EnsemblMetazoa"/>
        </authorList>
    </citation>
    <scope>IDENTIFICATION</scope>
    <source>
        <strain evidence="2">ACHKN1017</strain>
    </source>
</reference>
<protein>
    <recommendedName>
        <fullName evidence="1">COMM domain-containing protein</fullName>
    </recommendedName>
</protein>